<evidence type="ECO:0000313" key="2">
    <source>
        <dbReference type="Proteomes" id="UP000077315"/>
    </source>
</evidence>
<evidence type="ECO:0000313" key="1">
    <source>
        <dbReference type="EMBL" id="OAD71740.1"/>
    </source>
</evidence>
<dbReference type="EMBL" id="KV440985">
    <property type="protein sequence ID" value="OAD71740.1"/>
    <property type="molecule type" value="Genomic_DNA"/>
</dbReference>
<dbReference type="AlphaFoldDB" id="A0A163DJQ4"/>
<proteinExistence type="predicted"/>
<sequence>MSHLAEVLFFQKILERLIVLILLKSYQFKNFVLLSKTRRFNDLPSFECNFCSLTYHTSKQLRNHKRIYKIVDAPVANKNLQESVVQSALAQTNLEDISFDPFQSRTFKASFNFEAGDQGHVYNNNIFTNNIFTTSKLFSICLNDLVTNFEVSTDLHHLLVDLMSTVICDKDKLKEEYNSKILHTRPVNTLIKSKTDLKSYVYNICDNICSLFDITKDEDKCFIFKTCRYKEINSDSSLVPVNTMKMISFGEQLARLLGNNKTRSKLQYRANRQSISNEMSDYFHYE</sequence>
<evidence type="ECO:0008006" key="3">
    <source>
        <dbReference type="Google" id="ProtNLM"/>
    </source>
</evidence>
<organism evidence="1 2">
    <name type="scientific">Phycomyces blakesleeanus (strain ATCC 8743b / DSM 1359 / FGSC 10004 / NBRC 33097 / NRRL 1555)</name>
    <dbReference type="NCBI Taxonomy" id="763407"/>
    <lineage>
        <taxon>Eukaryota</taxon>
        <taxon>Fungi</taxon>
        <taxon>Fungi incertae sedis</taxon>
        <taxon>Mucoromycota</taxon>
        <taxon>Mucoromycotina</taxon>
        <taxon>Mucoromycetes</taxon>
        <taxon>Mucorales</taxon>
        <taxon>Phycomycetaceae</taxon>
        <taxon>Phycomyces</taxon>
    </lineage>
</organism>
<dbReference type="RefSeq" id="XP_018289780.1">
    <property type="nucleotide sequence ID" value="XM_018436330.1"/>
</dbReference>
<protein>
    <recommendedName>
        <fullName evidence="3">C2H2-type zinc finger transcription factor</fullName>
    </recommendedName>
</protein>
<accession>A0A163DJQ4</accession>
<name>A0A163DJQ4_PHYB8</name>
<dbReference type="InParanoid" id="A0A163DJQ4"/>
<keyword evidence="2" id="KW-1185">Reference proteome</keyword>
<reference evidence="2" key="1">
    <citation type="submission" date="2015-06" db="EMBL/GenBank/DDBJ databases">
        <title>Expansion of signal transduction pathways in fungi by whole-genome duplication.</title>
        <authorList>
            <consortium name="DOE Joint Genome Institute"/>
            <person name="Corrochano L.M."/>
            <person name="Kuo A."/>
            <person name="Marcet-Houben M."/>
            <person name="Polaino S."/>
            <person name="Salamov A."/>
            <person name="Villalobos J.M."/>
            <person name="Alvarez M.I."/>
            <person name="Avalos J."/>
            <person name="Benito E.P."/>
            <person name="Benoit I."/>
            <person name="Burger G."/>
            <person name="Camino L.P."/>
            <person name="Canovas D."/>
            <person name="Cerda-Olmedo E."/>
            <person name="Cheng J.-F."/>
            <person name="Dominguez A."/>
            <person name="Elias M."/>
            <person name="Eslava A.P."/>
            <person name="Glaser F."/>
            <person name="Grimwood J."/>
            <person name="Gutierrez G."/>
            <person name="Heitman J."/>
            <person name="Henrissat B."/>
            <person name="Iturriaga E.A."/>
            <person name="Lang B.F."/>
            <person name="Lavin J.L."/>
            <person name="Lee S."/>
            <person name="Li W."/>
            <person name="Lindquist E."/>
            <person name="Lopez-Garcia S."/>
            <person name="Luque E.M."/>
            <person name="Marcos A.T."/>
            <person name="Martin J."/>
            <person name="McCluskey K."/>
            <person name="Medina H.R."/>
            <person name="Miralles-Duran A."/>
            <person name="Miyazaki A."/>
            <person name="Munoz-Torres E."/>
            <person name="Oguiza J.A."/>
            <person name="Ohm R."/>
            <person name="Olmedo M."/>
            <person name="Orejas M."/>
            <person name="Ortiz-Castellanos L."/>
            <person name="Pisabarro A.G."/>
            <person name="Rodriguez-Romero J."/>
            <person name="Ruiz-Herrera J."/>
            <person name="Ruiz-Vazquez R."/>
            <person name="Sanz C."/>
            <person name="Schackwitz W."/>
            <person name="Schmutz J."/>
            <person name="Shahriari M."/>
            <person name="Shelest E."/>
            <person name="Silva-Franco F."/>
            <person name="Soanes D."/>
            <person name="Syed K."/>
            <person name="Tagua V.G."/>
            <person name="Talbot N.J."/>
            <person name="Thon M."/>
            <person name="De vries R.P."/>
            <person name="Wiebenga A."/>
            <person name="Yadav J.S."/>
            <person name="Braun E.L."/>
            <person name="Baker S."/>
            <person name="Garre V."/>
            <person name="Horwitz B."/>
            <person name="Torres-Martinez S."/>
            <person name="Idnurm A."/>
            <person name="Herrera-Estrella A."/>
            <person name="Gabaldon T."/>
            <person name="Grigoriev I.V."/>
        </authorList>
    </citation>
    <scope>NUCLEOTIDE SEQUENCE [LARGE SCALE GENOMIC DNA]</scope>
    <source>
        <strain evidence="2">NRRL 1555(-)</strain>
    </source>
</reference>
<gene>
    <name evidence="1" type="ORF">PHYBLDRAFT_170401</name>
</gene>
<dbReference type="VEuPathDB" id="FungiDB:PHYBLDRAFT_170401"/>
<dbReference type="Proteomes" id="UP000077315">
    <property type="component" value="Unassembled WGS sequence"/>
</dbReference>
<dbReference type="GeneID" id="28997236"/>